<keyword evidence="1" id="KW-1133">Transmembrane helix</keyword>
<keyword evidence="4" id="KW-1185">Reference proteome</keyword>
<accession>A0A6M8B8L7</accession>
<reference evidence="3 4" key="1">
    <citation type="submission" date="2020-05" db="EMBL/GenBank/DDBJ databases">
        <title>Actinomyces sp. zg-325.</title>
        <authorList>
            <person name="Yang C."/>
        </authorList>
    </citation>
    <scope>NUCLEOTIDE SEQUENCE [LARGE SCALE GENOMIC DNA]</scope>
    <source>
        <strain evidence="4">zg-325</strain>
    </source>
</reference>
<dbReference type="AlphaFoldDB" id="A0A6M8B8L7"/>
<feature type="transmembrane region" description="Helical" evidence="1">
    <location>
        <begin position="20"/>
        <end position="43"/>
    </location>
</feature>
<evidence type="ECO:0000256" key="1">
    <source>
        <dbReference type="SAM" id="Phobius"/>
    </source>
</evidence>
<sequence>MSASDPRSEYRRHLQHRQKVVIGSVLVALAIVLVTSIGVYTGLLPSYNPGFSADPKAAATAVAQPCPPAGATTVDLTTIQVRVYNGTQNAGLASIVGDSLERSGMTILERSDWPDGDYNGDVAISASKAGLANAYSLARAFKGVVIVLLDTNRDPTDASVSVIIGTDYNSGLMSPDAIGELTAGEKIQAPSACASAVPDRPLATAR</sequence>
<dbReference type="EMBL" id="CP053642">
    <property type="protein sequence ID" value="QKD80406.1"/>
    <property type="molecule type" value="Genomic_DNA"/>
</dbReference>
<organism evidence="3 4">
    <name type="scientific">Actinomyces marmotae</name>
    <dbReference type="NCBI Taxonomy" id="2737173"/>
    <lineage>
        <taxon>Bacteria</taxon>
        <taxon>Bacillati</taxon>
        <taxon>Actinomycetota</taxon>
        <taxon>Actinomycetes</taxon>
        <taxon>Actinomycetales</taxon>
        <taxon>Actinomycetaceae</taxon>
        <taxon>Actinomyces</taxon>
    </lineage>
</organism>
<dbReference type="RefSeq" id="WP_159522463.1">
    <property type="nucleotide sequence ID" value="NZ_CP053642.1"/>
</dbReference>
<protein>
    <submittedName>
        <fullName evidence="3">LytR C-terminal domain-containing protein</fullName>
    </submittedName>
</protein>
<name>A0A6M8B8L7_9ACTO</name>
<feature type="domain" description="LytR/CpsA/Psr regulator C-terminal" evidence="2">
    <location>
        <begin position="78"/>
        <end position="168"/>
    </location>
</feature>
<gene>
    <name evidence="3" type="ORF">HPC72_09450</name>
</gene>
<evidence type="ECO:0000259" key="2">
    <source>
        <dbReference type="Pfam" id="PF13399"/>
    </source>
</evidence>
<evidence type="ECO:0000313" key="3">
    <source>
        <dbReference type="EMBL" id="QKD80406.1"/>
    </source>
</evidence>
<dbReference type="KEGG" id="amam:HPC72_09450"/>
<dbReference type="InterPro" id="IPR027381">
    <property type="entry name" value="LytR/CpsA/Psr_C"/>
</dbReference>
<dbReference type="Pfam" id="PF13399">
    <property type="entry name" value="LytR_C"/>
    <property type="match status" value="1"/>
</dbReference>
<dbReference type="Gene3D" id="3.30.70.2390">
    <property type="match status" value="1"/>
</dbReference>
<keyword evidence="1" id="KW-0472">Membrane</keyword>
<proteinExistence type="predicted"/>
<keyword evidence="1" id="KW-0812">Transmembrane</keyword>
<dbReference type="Proteomes" id="UP000504752">
    <property type="component" value="Chromosome"/>
</dbReference>
<evidence type="ECO:0000313" key="4">
    <source>
        <dbReference type="Proteomes" id="UP000504752"/>
    </source>
</evidence>